<dbReference type="HOGENOM" id="CLU_2278883_0_0_1"/>
<keyword evidence="1" id="KW-0175">Coiled coil</keyword>
<accession>E3RH68</accession>
<dbReference type="Proteomes" id="UP000001067">
    <property type="component" value="Unassembled WGS sequence"/>
</dbReference>
<protein>
    <submittedName>
        <fullName evidence="2">Uncharacterized protein</fullName>
    </submittedName>
</protein>
<keyword evidence="3" id="KW-1185">Reference proteome</keyword>
<evidence type="ECO:0000313" key="2">
    <source>
        <dbReference type="EMBL" id="EFQ94930.1"/>
    </source>
</evidence>
<feature type="coiled-coil region" evidence="1">
    <location>
        <begin position="72"/>
        <end position="99"/>
    </location>
</feature>
<dbReference type="EMBL" id="GL533054">
    <property type="protein sequence ID" value="EFQ94930.1"/>
    <property type="molecule type" value="Genomic_DNA"/>
</dbReference>
<dbReference type="AlphaFoldDB" id="E3RH68"/>
<evidence type="ECO:0000256" key="1">
    <source>
        <dbReference type="SAM" id="Coils"/>
    </source>
</evidence>
<sequence length="102" mass="11477">MSARTPFAFTDNPGFDYDAGSNEGHLLDMSTTGSSLEGGAKPRKVGYRLSKVKQEQFKTPKKTKKVEKRKQSRMLIGKLEKIKLELEKAEQMLREISLNTDG</sequence>
<gene>
    <name evidence="2" type="ORF">PTT_07234</name>
</gene>
<evidence type="ECO:0000313" key="3">
    <source>
        <dbReference type="Proteomes" id="UP000001067"/>
    </source>
</evidence>
<proteinExistence type="predicted"/>
<dbReference type="OrthoDB" id="10621139at2759"/>
<organism evidence="3">
    <name type="scientific">Pyrenophora teres f. teres (strain 0-1)</name>
    <name type="common">Barley net blotch fungus</name>
    <name type="synonym">Drechslera teres f. teres</name>
    <dbReference type="NCBI Taxonomy" id="861557"/>
    <lineage>
        <taxon>Eukaryota</taxon>
        <taxon>Fungi</taxon>
        <taxon>Dikarya</taxon>
        <taxon>Ascomycota</taxon>
        <taxon>Pezizomycotina</taxon>
        <taxon>Dothideomycetes</taxon>
        <taxon>Pleosporomycetidae</taxon>
        <taxon>Pleosporales</taxon>
        <taxon>Pleosporineae</taxon>
        <taxon>Pleosporaceae</taxon>
        <taxon>Pyrenophora</taxon>
    </lineage>
</organism>
<reference evidence="2 3" key="1">
    <citation type="journal article" date="2010" name="Genome Biol.">
        <title>A first genome assembly of the barley fungal pathogen Pyrenophora teres f. teres.</title>
        <authorList>
            <person name="Ellwood S.R."/>
            <person name="Liu Z."/>
            <person name="Syme R.A."/>
            <person name="Lai Z."/>
            <person name="Hane J.K."/>
            <person name="Keiper F."/>
            <person name="Moffat C.S."/>
            <person name="Oliver R.P."/>
            <person name="Friesen T.L."/>
        </authorList>
    </citation>
    <scope>NUCLEOTIDE SEQUENCE [LARGE SCALE GENOMIC DNA]</scope>
    <source>
        <strain evidence="2 3">0-1</strain>
    </source>
</reference>
<name>E3RH68_PYRTT</name>
<dbReference type="KEGG" id="pte:PTT_07234"/>